<sequence length="161" mass="19065">MSLPVSLQSVINEMDMQNDMVQGYINRKTGELTVFTEEDEYALRRLDDGEPIEELPAWQQEIIPKLREIMESDDFIELPSQFEIHEYSIMEDFIYSLDEGPMKDDLLNAIRGRGAFRMFKDKIFDYNIRDDWFNYKNKALKKIAIDFLELNEIPFEDDCGD</sequence>
<evidence type="ECO:0000313" key="1">
    <source>
        <dbReference type="EMBL" id="MCG2591059.1"/>
    </source>
</evidence>
<dbReference type="InterPro" id="IPR005361">
    <property type="entry name" value="UPF0158"/>
</dbReference>
<dbReference type="Proteomes" id="UP001165366">
    <property type="component" value="Unassembled WGS sequence"/>
</dbReference>
<evidence type="ECO:0000313" key="2">
    <source>
        <dbReference type="Proteomes" id="UP001165366"/>
    </source>
</evidence>
<protein>
    <submittedName>
        <fullName evidence="1">UPF0158 family protein</fullName>
    </submittedName>
</protein>
<name>A0ABS9KJQ7_9BACT</name>
<dbReference type="RefSeq" id="WP_237856612.1">
    <property type="nucleotide sequence ID" value="NZ_JAKLWS010000061.1"/>
</dbReference>
<reference evidence="1" key="2">
    <citation type="submission" date="2024-05" db="EMBL/GenBank/DDBJ databases">
        <title>Rhodohalobacter halophilus gen. nov., sp. nov., a moderately halophilic member of the family Balneolaceae.</title>
        <authorList>
            <person name="Xia J."/>
        </authorList>
    </citation>
    <scope>NUCLEOTIDE SEQUENCE</scope>
    <source>
        <strain evidence="1">WB101</strain>
    </source>
</reference>
<reference evidence="1" key="1">
    <citation type="submission" date="2022-01" db="EMBL/GenBank/DDBJ databases">
        <authorList>
            <person name="Wang Y."/>
        </authorList>
    </citation>
    <scope>NUCLEOTIDE SEQUENCE</scope>
    <source>
        <strain evidence="1">WB101</strain>
    </source>
</reference>
<comment type="caution">
    <text evidence="1">The sequence shown here is derived from an EMBL/GenBank/DDBJ whole genome shotgun (WGS) entry which is preliminary data.</text>
</comment>
<accession>A0ABS9KJQ7</accession>
<proteinExistence type="predicted"/>
<dbReference type="Pfam" id="PF03682">
    <property type="entry name" value="UPF0158"/>
    <property type="match status" value="1"/>
</dbReference>
<dbReference type="EMBL" id="JAKLWS010000061">
    <property type="protein sequence ID" value="MCG2591059.1"/>
    <property type="molecule type" value="Genomic_DNA"/>
</dbReference>
<keyword evidence="2" id="KW-1185">Reference proteome</keyword>
<gene>
    <name evidence="1" type="ORF">L6773_20985</name>
</gene>
<organism evidence="1 2">
    <name type="scientific">Rhodohalobacter sulfatireducens</name>
    <dbReference type="NCBI Taxonomy" id="2911366"/>
    <lineage>
        <taxon>Bacteria</taxon>
        <taxon>Pseudomonadati</taxon>
        <taxon>Balneolota</taxon>
        <taxon>Balneolia</taxon>
        <taxon>Balneolales</taxon>
        <taxon>Balneolaceae</taxon>
        <taxon>Rhodohalobacter</taxon>
    </lineage>
</organism>